<dbReference type="InterPro" id="IPR000618">
    <property type="entry name" value="Insect_cuticle"/>
</dbReference>
<dbReference type="GO" id="GO:0062129">
    <property type="term" value="C:chitin-based extracellular matrix"/>
    <property type="evidence" value="ECO:0007669"/>
    <property type="project" value="TreeGrafter"/>
</dbReference>
<dbReference type="Proteomes" id="UP000792457">
    <property type="component" value="Unassembled WGS sequence"/>
</dbReference>
<evidence type="ECO:0000256" key="1">
    <source>
        <dbReference type="ARBA" id="ARBA00022460"/>
    </source>
</evidence>
<proteinExistence type="predicted"/>
<dbReference type="GO" id="GO:0008010">
    <property type="term" value="F:structural constituent of chitin-based larval cuticle"/>
    <property type="evidence" value="ECO:0007669"/>
    <property type="project" value="TreeGrafter"/>
</dbReference>
<organism evidence="3 4">
    <name type="scientific">Ladona fulva</name>
    <name type="common">Scarce chaser dragonfly</name>
    <name type="synonym">Libellula fulva</name>
    <dbReference type="NCBI Taxonomy" id="123851"/>
    <lineage>
        <taxon>Eukaryota</taxon>
        <taxon>Metazoa</taxon>
        <taxon>Ecdysozoa</taxon>
        <taxon>Arthropoda</taxon>
        <taxon>Hexapoda</taxon>
        <taxon>Insecta</taxon>
        <taxon>Pterygota</taxon>
        <taxon>Palaeoptera</taxon>
        <taxon>Odonata</taxon>
        <taxon>Epiprocta</taxon>
        <taxon>Anisoptera</taxon>
        <taxon>Libelluloidea</taxon>
        <taxon>Libellulidae</taxon>
        <taxon>Ladona</taxon>
    </lineage>
</organism>
<feature type="non-terminal residue" evidence="3">
    <location>
        <position position="111"/>
    </location>
</feature>
<keyword evidence="1 2" id="KW-0193">Cuticle</keyword>
<dbReference type="OrthoDB" id="6379191at2759"/>
<protein>
    <submittedName>
        <fullName evidence="3">Uncharacterized protein</fullName>
    </submittedName>
</protein>
<name>A0A8K0P2G6_LADFU</name>
<accession>A0A8K0P2G6</accession>
<dbReference type="PANTHER" id="PTHR10380">
    <property type="entry name" value="CUTICLE PROTEIN"/>
    <property type="match status" value="1"/>
</dbReference>
<comment type="caution">
    <text evidence="3">The sequence shown here is derived from an EMBL/GenBank/DDBJ whole genome shotgun (WGS) entry which is preliminary data.</text>
</comment>
<dbReference type="EMBL" id="KZ308713">
    <property type="protein sequence ID" value="KAG8233375.1"/>
    <property type="molecule type" value="Genomic_DNA"/>
</dbReference>
<dbReference type="AlphaFoldDB" id="A0A8K0P2G6"/>
<evidence type="ECO:0000256" key="2">
    <source>
        <dbReference type="PROSITE-ProRule" id="PRU00497"/>
    </source>
</evidence>
<evidence type="ECO:0000313" key="3">
    <source>
        <dbReference type="EMBL" id="KAG8233375.1"/>
    </source>
</evidence>
<reference evidence="3" key="1">
    <citation type="submission" date="2013-04" db="EMBL/GenBank/DDBJ databases">
        <authorList>
            <person name="Qu J."/>
            <person name="Murali S.C."/>
            <person name="Bandaranaike D."/>
            <person name="Bellair M."/>
            <person name="Blankenburg K."/>
            <person name="Chao H."/>
            <person name="Dinh H."/>
            <person name="Doddapaneni H."/>
            <person name="Downs B."/>
            <person name="Dugan-Rocha S."/>
            <person name="Elkadiri S."/>
            <person name="Gnanaolivu R.D."/>
            <person name="Hernandez B."/>
            <person name="Javaid M."/>
            <person name="Jayaseelan J.C."/>
            <person name="Lee S."/>
            <person name="Li M."/>
            <person name="Ming W."/>
            <person name="Munidasa M."/>
            <person name="Muniz J."/>
            <person name="Nguyen L."/>
            <person name="Ongeri F."/>
            <person name="Osuji N."/>
            <person name="Pu L.-L."/>
            <person name="Puazo M."/>
            <person name="Qu C."/>
            <person name="Quiroz J."/>
            <person name="Raj R."/>
            <person name="Weissenberger G."/>
            <person name="Xin Y."/>
            <person name="Zou X."/>
            <person name="Han Y."/>
            <person name="Richards S."/>
            <person name="Worley K."/>
            <person name="Muzny D."/>
            <person name="Gibbs R."/>
        </authorList>
    </citation>
    <scope>NUCLEOTIDE SEQUENCE</scope>
    <source>
        <strain evidence="3">Sampled in the wild</strain>
    </source>
</reference>
<reference evidence="3" key="2">
    <citation type="submission" date="2017-10" db="EMBL/GenBank/DDBJ databases">
        <title>Ladona fulva Genome sequencing and assembly.</title>
        <authorList>
            <person name="Murali S."/>
            <person name="Richards S."/>
            <person name="Bandaranaike D."/>
            <person name="Bellair M."/>
            <person name="Blankenburg K."/>
            <person name="Chao H."/>
            <person name="Dinh H."/>
            <person name="Doddapaneni H."/>
            <person name="Dugan-Rocha S."/>
            <person name="Elkadiri S."/>
            <person name="Gnanaolivu R."/>
            <person name="Hernandez B."/>
            <person name="Skinner E."/>
            <person name="Javaid M."/>
            <person name="Lee S."/>
            <person name="Li M."/>
            <person name="Ming W."/>
            <person name="Munidasa M."/>
            <person name="Muniz J."/>
            <person name="Nguyen L."/>
            <person name="Hughes D."/>
            <person name="Osuji N."/>
            <person name="Pu L.-L."/>
            <person name="Puazo M."/>
            <person name="Qu C."/>
            <person name="Quiroz J."/>
            <person name="Raj R."/>
            <person name="Weissenberger G."/>
            <person name="Xin Y."/>
            <person name="Zou X."/>
            <person name="Han Y."/>
            <person name="Worley K."/>
            <person name="Muzny D."/>
            <person name="Gibbs R."/>
        </authorList>
    </citation>
    <scope>NUCLEOTIDE SEQUENCE</scope>
    <source>
        <strain evidence="3">Sampled in the wild</strain>
    </source>
</reference>
<dbReference type="InterPro" id="IPR050468">
    <property type="entry name" value="Cuticle_Struct_Prot"/>
</dbReference>
<keyword evidence="4" id="KW-1185">Reference proteome</keyword>
<dbReference type="PROSITE" id="PS51155">
    <property type="entry name" value="CHIT_BIND_RR_2"/>
    <property type="match status" value="1"/>
</dbReference>
<sequence length="111" mass="12131">MRVARANHILRTVGRYQPNLKMFTSTLVFAALSALMVSAKPQYSAYVGREYLAPIISYTNDHNPDGSYAYSYQTGNGISAQERGFLKNPGTQVEAQVAQGSYSYTAPDGTP</sequence>
<dbReference type="PANTHER" id="PTHR10380:SF173">
    <property type="entry name" value="CUTICULAR PROTEIN 47EF, ISOFORM C-RELATED"/>
    <property type="match status" value="1"/>
</dbReference>
<dbReference type="Pfam" id="PF00379">
    <property type="entry name" value="Chitin_bind_4"/>
    <property type="match status" value="1"/>
</dbReference>
<gene>
    <name evidence="3" type="ORF">J437_LFUL005837</name>
</gene>
<evidence type="ECO:0000313" key="4">
    <source>
        <dbReference type="Proteomes" id="UP000792457"/>
    </source>
</evidence>